<reference evidence="1 2" key="1">
    <citation type="submission" date="2018-09" db="EMBL/GenBank/DDBJ databases">
        <title>Genome sequencing of strain 6GH32-13.</title>
        <authorList>
            <person name="Weon H.-Y."/>
            <person name="Heo J."/>
            <person name="Kwon S.-W."/>
        </authorList>
    </citation>
    <scope>NUCLEOTIDE SEQUENCE [LARGE SCALE GENOMIC DNA]</scope>
    <source>
        <strain evidence="1 2">5GH32-13</strain>
    </source>
</reference>
<protein>
    <recommendedName>
        <fullName evidence="3">Muconolactone isomerase domain-containing protein</fullName>
    </recommendedName>
</protein>
<dbReference type="KEGG" id="pseg:D3H65_08270"/>
<name>A0A3B7MIE1_9BACT</name>
<dbReference type="AlphaFoldDB" id="A0A3B7MIE1"/>
<evidence type="ECO:0000313" key="2">
    <source>
        <dbReference type="Proteomes" id="UP000263900"/>
    </source>
</evidence>
<sequence>MDSMKKFQVTIHFEMDDEFMSLVPSHRVYIDTLIEKGIIDQYVVSMETQRVWITFTAQDKTEIEEYLVKSPIHRYWTYEIDELFIYDGQHYRLPAVQLN</sequence>
<keyword evidence="2" id="KW-1185">Reference proteome</keyword>
<accession>A0A3B7MIE1</accession>
<dbReference type="EMBL" id="CP032157">
    <property type="protein sequence ID" value="AXY73978.1"/>
    <property type="molecule type" value="Genomic_DNA"/>
</dbReference>
<dbReference type="OrthoDB" id="674301at2"/>
<organism evidence="1 2">
    <name type="scientific">Paraflavitalea soli</name>
    <dbReference type="NCBI Taxonomy" id="2315862"/>
    <lineage>
        <taxon>Bacteria</taxon>
        <taxon>Pseudomonadati</taxon>
        <taxon>Bacteroidota</taxon>
        <taxon>Chitinophagia</taxon>
        <taxon>Chitinophagales</taxon>
        <taxon>Chitinophagaceae</taxon>
        <taxon>Paraflavitalea</taxon>
    </lineage>
</organism>
<gene>
    <name evidence="1" type="ORF">D3H65_08270</name>
</gene>
<proteinExistence type="predicted"/>
<dbReference type="Gene3D" id="3.30.70.1060">
    <property type="entry name" value="Dimeric alpha+beta barrel"/>
    <property type="match status" value="1"/>
</dbReference>
<evidence type="ECO:0000313" key="1">
    <source>
        <dbReference type="EMBL" id="AXY73978.1"/>
    </source>
</evidence>
<evidence type="ECO:0008006" key="3">
    <source>
        <dbReference type="Google" id="ProtNLM"/>
    </source>
</evidence>
<dbReference type="Proteomes" id="UP000263900">
    <property type="component" value="Chromosome"/>
</dbReference>